<dbReference type="Proteomes" id="UP001189122">
    <property type="component" value="Unassembled WGS sequence"/>
</dbReference>
<evidence type="ECO:0000313" key="3">
    <source>
        <dbReference type="Proteomes" id="UP001189122"/>
    </source>
</evidence>
<gene>
    <name evidence="1" type="ORF">SI7747_09011660</name>
    <name evidence="2" type="ORF">SI7747_18020238</name>
</gene>
<protein>
    <submittedName>
        <fullName evidence="1">Uncharacterized protein</fullName>
    </submittedName>
</protein>
<evidence type="ECO:0000313" key="2">
    <source>
        <dbReference type="EMBL" id="CAA2634849.1"/>
    </source>
</evidence>
<proteinExistence type="predicted"/>
<keyword evidence="3" id="KW-1185">Reference proteome</keyword>
<accession>A0A7I8J594</accession>
<sequence>MRIGELKPASTILQVVDRSTRKPKGILEDVIVKVATSLLADRPLPDDGLFVDQLEMIYSMDSRSFYRESFSNLVAMLHESR</sequence>
<organism evidence="1">
    <name type="scientific">Spirodela intermedia</name>
    <name type="common">Intermediate duckweed</name>
    <dbReference type="NCBI Taxonomy" id="51605"/>
    <lineage>
        <taxon>Eukaryota</taxon>
        <taxon>Viridiplantae</taxon>
        <taxon>Streptophyta</taxon>
        <taxon>Embryophyta</taxon>
        <taxon>Tracheophyta</taxon>
        <taxon>Spermatophyta</taxon>
        <taxon>Magnoliopsida</taxon>
        <taxon>Liliopsida</taxon>
        <taxon>Araceae</taxon>
        <taxon>Lemnoideae</taxon>
        <taxon>Spirodela</taxon>
    </lineage>
</organism>
<dbReference type="AlphaFoldDB" id="A0A7I8J594"/>
<dbReference type="EMBL" id="LR743605">
    <property type="protein sequence ID" value="CAA2634849.1"/>
    <property type="molecule type" value="Genomic_DNA"/>
</dbReference>
<dbReference type="EMBL" id="LR743596">
    <property type="protein sequence ID" value="CAA2625939.1"/>
    <property type="molecule type" value="Genomic_DNA"/>
</dbReference>
<dbReference type="EMBL" id="CACRZD030000009">
    <property type="protein sequence ID" value="CAA6665271.1"/>
    <property type="molecule type" value="Genomic_DNA"/>
</dbReference>
<reference evidence="1 3" key="1">
    <citation type="submission" date="2019-12" db="EMBL/GenBank/DDBJ databases">
        <authorList>
            <person name="Scholz U."/>
            <person name="Mascher M."/>
            <person name="Fiebig A."/>
        </authorList>
    </citation>
    <scope>NUCLEOTIDE SEQUENCE</scope>
</reference>
<dbReference type="EMBL" id="CACRZD030000018">
    <property type="protein sequence ID" value="CAA6673822.1"/>
    <property type="molecule type" value="Genomic_DNA"/>
</dbReference>
<evidence type="ECO:0000313" key="1">
    <source>
        <dbReference type="EMBL" id="CAA2625939.1"/>
    </source>
</evidence>
<name>A0A7I8J594_SPIIN</name>